<reference evidence="3 4" key="1">
    <citation type="submission" date="2018-01" db="EMBL/GenBank/DDBJ databases">
        <title>Whole genome analyses suggest that Burkholderia sensu lato contains two further novel genera in the rhizoxinica-symbiotica group Mycetohabitans gen. nov., and Trinickia gen. nov.: implications for the evolution of diazotrophy and nodulation in the Burkholderiaceae.</title>
        <authorList>
            <person name="Estrada-de los Santos P."/>
            <person name="Palmer M."/>
            <person name="Chavez-Ramirez B."/>
            <person name="Beukes C."/>
            <person name="Steenkamp E.T."/>
            <person name="Hirsch A.M."/>
            <person name="Manyaka P."/>
            <person name="Maluk M."/>
            <person name="Lafos M."/>
            <person name="Crook M."/>
            <person name="Gross E."/>
            <person name="Simon M.F."/>
            <person name="Bueno dos Reis Junior F."/>
            <person name="Poole P.S."/>
            <person name="Venter S.N."/>
            <person name="James E.K."/>
        </authorList>
    </citation>
    <scope>NUCLEOTIDE SEQUENCE [LARGE SCALE GENOMIC DNA]</scope>
    <source>
        <strain evidence="3 4">GIMN1.004</strain>
    </source>
</reference>
<keyword evidence="1" id="KW-0238">DNA-binding</keyword>
<evidence type="ECO:0000313" key="3">
    <source>
        <dbReference type="EMBL" id="PMS23045.1"/>
    </source>
</evidence>
<comment type="caution">
    <text evidence="3">The sequence shown here is derived from an EMBL/GenBank/DDBJ whole genome shotgun (WGS) entry which is preliminary data.</text>
</comment>
<proteinExistence type="predicted"/>
<keyword evidence="4" id="KW-1185">Reference proteome</keyword>
<name>A0A2N7W0Z7_9BURK</name>
<dbReference type="SMART" id="SM00530">
    <property type="entry name" value="HTH_XRE"/>
    <property type="match status" value="1"/>
</dbReference>
<dbReference type="PANTHER" id="PTHR46558:SF11">
    <property type="entry name" value="HTH-TYPE TRANSCRIPTIONAL REGULATOR XRE"/>
    <property type="match status" value="1"/>
</dbReference>
<dbReference type="SUPFAM" id="SSF47413">
    <property type="entry name" value="lambda repressor-like DNA-binding domains"/>
    <property type="match status" value="1"/>
</dbReference>
<dbReference type="GO" id="GO:0003677">
    <property type="term" value="F:DNA binding"/>
    <property type="evidence" value="ECO:0007669"/>
    <property type="project" value="UniProtKB-KW"/>
</dbReference>
<feature type="domain" description="HTH cro/C1-type" evidence="2">
    <location>
        <begin position="28"/>
        <end position="82"/>
    </location>
</feature>
<dbReference type="InterPro" id="IPR010982">
    <property type="entry name" value="Lambda_DNA-bd_dom_sf"/>
</dbReference>
<dbReference type="PANTHER" id="PTHR46558">
    <property type="entry name" value="TRACRIPTIONAL REGULATORY PROTEIN-RELATED-RELATED"/>
    <property type="match status" value="1"/>
</dbReference>
<organism evidence="3 4">
    <name type="scientific">Trinickia dabaoshanensis</name>
    <dbReference type="NCBI Taxonomy" id="564714"/>
    <lineage>
        <taxon>Bacteria</taxon>
        <taxon>Pseudomonadati</taxon>
        <taxon>Pseudomonadota</taxon>
        <taxon>Betaproteobacteria</taxon>
        <taxon>Burkholderiales</taxon>
        <taxon>Burkholderiaceae</taxon>
        <taxon>Trinickia</taxon>
    </lineage>
</organism>
<dbReference type="EMBL" id="PNYA01000002">
    <property type="protein sequence ID" value="PMS23045.1"/>
    <property type="molecule type" value="Genomic_DNA"/>
</dbReference>
<dbReference type="Pfam" id="PF01381">
    <property type="entry name" value="HTH_3"/>
    <property type="match status" value="1"/>
</dbReference>
<sequence length="130" mass="14343">MLFAGVTVGKGAKQRNGRALIDGIGQRLADRRRALGLTQAVLAEKIGVAEETMSRMESGKVAISLERLAKFCDLLDYPIEELLLQVSENPEDEARALIRSLKDLPQPERALVVNNALNLASLLRKGQHRR</sequence>
<protein>
    <submittedName>
        <fullName evidence="3">XRE family transcriptional regulator</fullName>
    </submittedName>
</protein>
<evidence type="ECO:0000313" key="4">
    <source>
        <dbReference type="Proteomes" id="UP000235616"/>
    </source>
</evidence>
<evidence type="ECO:0000259" key="2">
    <source>
        <dbReference type="PROSITE" id="PS50943"/>
    </source>
</evidence>
<dbReference type="CDD" id="cd00093">
    <property type="entry name" value="HTH_XRE"/>
    <property type="match status" value="1"/>
</dbReference>
<dbReference type="PROSITE" id="PS50943">
    <property type="entry name" value="HTH_CROC1"/>
    <property type="match status" value="1"/>
</dbReference>
<accession>A0A2N7W0Z7</accession>
<dbReference type="Gene3D" id="1.10.260.40">
    <property type="entry name" value="lambda repressor-like DNA-binding domains"/>
    <property type="match status" value="1"/>
</dbReference>
<dbReference type="InterPro" id="IPR001387">
    <property type="entry name" value="Cro/C1-type_HTH"/>
</dbReference>
<dbReference type="Proteomes" id="UP000235616">
    <property type="component" value="Unassembled WGS sequence"/>
</dbReference>
<dbReference type="OrthoDB" id="9026738at2"/>
<evidence type="ECO:0000256" key="1">
    <source>
        <dbReference type="ARBA" id="ARBA00023125"/>
    </source>
</evidence>
<gene>
    <name evidence="3" type="ORF">C0Z18_02145</name>
</gene>
<dbReference type="AlphaFoldDB" id="A0A2N7W0Z7"/>